<sequence length="282" mass="29363">MVLSSSARPVRSAARGLAELSGLVHDGTSALAASVLSRVRVVGRCAGPALPPDRHDAVGDAAVAMRLALATAAATLTLAVESAADELGVLLRPAAAARGAARTTTGQPSSAHPLTRAQRRALRYYTTVEGVDEVNAFLRRPDDTPPQRRADLRRLVDDAVAGLAALPRFTGVVYRGTSLPAAQLPRWRPGVVVADSGFASASASASVAEAFRAGGNAFITIVGRTGADIRALSSFAHEAEVLFPPGTRFRVVGRSWDDRRECWSFLIEEVAACASTAPSTTG</sequence>
<keyword evidence="7 11" id="KW-0808">Transferase</keyword>
<evidence type="ECO:0000256" key="2">
    <source>
        <dbReference type="ARBA" id="ARBA00009558"/>
    </source>
</evidence>
<evidence type="ECO:0000313" key="12">
    <source>
        <dbReference type="Proteomes" id="UP000182977"/>
    </source>
</evidence>
<dbReference type="SUPFAM" id="SSF56399">
    <property type="entry name" value="ADP-ribosylation"/>
    <property type="match status" value="1"/>
</dbReference>
<evidence type="ECO:0000256" key="7">
    <source>
        <dbReference type="ARBA" id="ARBA00022679"/>
    </source>
</evidence>
<dbReference type="PANTHER" id="PTHR10339:SF25">
    <property type="entry name" value="SECRETED EXOENZYME S"/>
    <property type="match status" value="1"/>
</dbReference>
<keyword evidence="5" id="KW-0800">Toxin</keyword>
<dbReference type="AlphaFoldDB" id="A0A1H2M8F1"/>
<dbReference type="Pfam" id="PF01129">
    <property type="entry name" value="ART"/>
    <property type="match status" value="1"/>
</dbReference>
<organism evidence="11 12">
    <name type="scientific">Jiangella alkaliphila</name>
    <dbReference type="NCBI Taxonomy" id="419479"/>
    <lineage>
        <taxon>Bacteria</taxon>
        <taxon>Bacillati</taxon>
        <taxon>Actinomycetota</taxon>
        <taxon>Actinomycetes</taxon>
        <taxon>Jiangellales</taxon>
        <taxon>Jiangellaceae</taxon>
        <taxon>Jiangella</taxon>
    </lineage>
</organism>
<dbReference type="RefSeq" id="WP_046772612.1">
    <property type="nucleotide sequence ID" value="NZ_LBMC01000071.1"/>
</dbReference>
<dbReference type="Proteomes" id="UP000182977">
    <property type="component" value="Chromosome I"/>
</dbReference>
<evidence type="ECO:0000256" key="4">
    <source>
        <dbReference type="ARBA" id="ARBA00022525"/>
    </source>
</evidence>
<comment type="similarity">
    <text evidence="2">Belongs to the Arg-specific ADP-ribosyltransferase family.</text>
</comment>
<dbReference type="PROSITE" id="PS51996">
    <property type="entry name" value="TR_MART"/>
    <property type="match status" value="1"/>
</dbReference>
<dbReference type="InterPro" id="IPR050999">
    <property type="entry name" value="ADP-ribosyltransferase_ARG"/>
</dbReference>
<protein>
    <recommendedName>
        <fullName evidence="3">NAD(+)--protein-arginine ADP-ribosyltransferase</fullName>
        <ecNumber evidence="3">2.4.2.31</ecNumber>
    </recommendedName>
</protein>
<evidence type="ECO:0000256" key="6">
    <source>
        <dbReference type="ARBA" id="ARBA00022676"/>
    </source>
</evidence>
<name>A0A1H2M8F1_9ACTN</name>
<keyword evidence="9" id="KW-0843">Virulence</keyword>
<dbReference type="GO" id="GO:0005576">
    <property type="term" value="C:extracellular region"/>
    <property type="evidence" value="ECO:0007669"/>
    <property type="project" value="UniProtKB-SubCell"/>
</dbReference>
<gene>
    <name evidence="11" type="ORF">SAMN04488563_7198</name>
</gene>
<dbReference type="STRING" id="419479.SAMN04488563_7198"/>
<proteinExistence type="inferred from homology"/>
<dbReference type="OrthoDB" id="2086631at2"/>
<evidence type="ECO:0000256" key="8">
    <source>
        <dbReference type="ARBA" id="ARBA00022695"/>
    </source>
</evidence>
<comment type="catalytic activity">
    <reaction evidence="10">
        <text>L-arginyl-[protein] + NAD(+) = N(omega)-(ADP-D-ribosyl)-L-arginyl-[protein] + nicotinamide + H(+)</text>
        <dbReference type="Rhea" id="RHEA:19149"/>
        <dbReference type="Rhea" id="RHEA-COMP:10532"/>
        <dbReference type="Rhea" id="RHEA-COMP:15087"/>
        <dbReference type="ChEBI" id="CHEBI:15378"/>
        <dbReference type="ChEBI" id="CHEBI:17154"/>
        <dbReference type="ChEBI" id="CHEBI:29965"/>
        <dbReference type="ChEBI" id="CHEBI:57540"/>
        <dbReference type="ChEBI" id="CHEBI:142554"/>
        <dbReference type="EC" id="2.4.2.31"/>
    </reaction>
</comment>
<dbReference type="GO" id="GO:0090729">
    <property type="term" value="F:toxin activity"/>
    <property type="evidence" value="ECO:0007669"/>
    <property type="project" value="UniProtKB-KW"/>
</dbReference>
<dbReference type="EMBL" id="LT629791">
    <property type="protein sequence ID" value="SDU89449.1"/>
    <property type="molecule type" value="Genomic_DNA"/>
</dbReference>
<dbReference type="EC" id="2.4.2.31" evidence="3"/>
<dbReference type="GO" id="GO:0106274">
    <property type="term" value="F:NAD+-protein-arginine ADP-ribosyltransferase activity"/>
    <property type="evidence" value="ECO:0007669"/>
    <property type="project" value="UniProtKB-EC"/>
</dbReference>
<evidence type="ECO:0000256" key="1">
    <source>
        <dbReference type="ARBA" id="ARBA00004613"/>
    </source>
</evidence>
<keyword evidence="12" id="KW-1185">Reference proteome</keyword>
<dbReference type="Gene3D" id="3.90.176.10">
    <property type="entry name" value="Toxin ADP-ribosyltransferase, Chain A, domain 1"/>
    <property type="match status" value="1"/>
</dbReference>
<evidence type="ECO:0000313" key="11">
    <source>
        <dbReference type="EMBL" id="SDU89449.1"/>
    </source>
</evidence>
<comment type="subcellular location">
    <subcellularLocation>
        <location evidence="1">Secreted</location>
    </subcellularLocation>
</comment>
<evidence type="ECO:0000256" key="5">
    <source>
        <dbReference type="ARBA" id="ARBA00022656"/>
    </source>
</evidence>
<evidence type="ECO:0000256" key="9">
    <source>
        <dbReference type="ARBA" id="ARBA00023026"/>
    </source>
</evidence>
<keyword evidence="4" id="KW-0964">Secreted</keyword>
<dbReference type="PANTHER" id="PTHR10339">
    <property type="entry name" value="ADP-RIBOSYLTRANSFERASE"/>
    <property type="match status" value="1"/>
</dbReference>
<accession>A0A1H2M8F1</accession>
<dbReference type="InterPro" id="IPR000768">
    <property type="entry name" value="ART"/>
</dbReference>
<keyword evidence="8" id="KW-0548">Nucleotidyltransferase</keyword>
<reference evidence="12" key="1">
    <citation type="submission" date="2016-10" db="EMBL/GenBank/DDBJ databases">
        <authorList>
            <person name="Varghese N."/>
            <person name="Submissions S."/>
        </authorList>
    </citation>
    <scope>NUCLEOTIDE SEQUENCE [LARGE SCALE GENOMIC DNA]</scope>
    <source>
        <strain evidence="12">DSM 45079</strain>
    </source>
</reference>
<keyword evidence="6" id="KW-0328">Glycosyltransferase</keyword>
<evidence type="ECO:0000256" key="3">
    <source>
        <dbReference type="ARBA" id="ARBA00012031"/>
    </source>
</evidence>
<dbReference type="GO" id="GO:0016779">
    <property type="term" value="F:nucleotidyltransferase activity"/>
    <property type="evidence" value="ECO:0007669"/>
    <property type="project" value="UniProtKB-KW"/>
</dbReference>
<evidence type="ECO:0000256" key="10">
    <source>
        <dbReference type="ARBA" id="ARBA00047597"/>
    </source>
</evidence>
<dbReference type="GO" id="GO:0003950">
    <property type="term" value="F:NAD+ poly-ADP-ribosyltransferase activity"/>
    <property type="evidence" value="ECO:0007669"/>
    <property type="project" value="TreeGrafter"/>
</dbReference>